<feature type="compositionally biased region" description="Acidic residues" evidence="1">
    <location>
        <begin position="826"/>
        <end position="874"/>
    </location>
</feature>
<proteinExistence type="predicted"/>
<organism evidence="2 3">
    <name type="scientific">Colletotrichum sublineola</name>
    <name type="common">Sorghum anthracnose fungus</name>
    <dbReference type="NCBI Taxonomy" id="1173701"/>
    <lineage>
        <taxon>Eukaryota</taxon>
        <taxon>Fungi</taxon>
        <taxon>Dikarya</taxon>
        <taxon>Ascomycota</taxon>
        <taxon>Pezizomycotina</taxon>
        <taxon>Sordariomycetes</taxon>
        <taxon>Hypocreomycetidae</taxon>
        <taxon>Glomerellales</taxon>
        <taxon>Glomerellaceae</taxon>
        <taxon>Colletotrichum</taxon>
        <taxon>Colletotrichum graminicola species complex</taxon>
    </lineage>
</organism>
<dbReference type="eggNOG" id="ENOG502R3N6">
    <property type="taxonomic scope" value="Eukaryota"/>
</dbReference>
<feature type="region of interest" description="Disordered" evidence="1">
    <location>
        <begin position="32"/>
        <end position="51"/>
    </location>
</feature>
<dbReference type="OrthoDB" id="3199516at2759"/>
<dbReference type="Proteomes" id="UP000027238">
    <property type="component" value="Unassembled WGS sequence"/>
</dbReference>
<sequence length="924" mass="102244">MAPALQTTDVMTHQAAEPHPNEVVSSYHNGAQIQSTPAGNDANPSAGPDPSTVMRKLMKGKDKEWDAVVSACVAKKKLTLLELPVDILRLIIKEASWLLTPITHTNDLTSLALTNSNLHNLAIPHIYSRFDIVWPDATQMTTSDSKSVDALTYGLSTICLGSSFARRTRKMLYPGHTPSYGPSVRQQKNDYAKYTRKFSLGNGPHDWVAEYMITKESGKMLGTLVALAIEKMVNLETFVWDMPTGVLSDIFMALASIPEQCPDGESKLEKVWVRWHDNSESSSSSASSTPPPTNPPQATVPAGSNLTAIGILIPSDAVHPTPRAAIPYAETRVEFPTFSVLPPVKSLTVLDIDELAYLDEMAIVIERSKDRLQELRVGISQKAIHQDFVQSWDGPDLRQIDRDARWPGESTIGERRLGGVLGVLVGRIYDIRRKTTSKPREKASASSDGTPQLDITPDSDSVETSTTLDDSEVAGADDMQADDMIESGQAIDLPAATGVASSIHEQSNGQPMEDVQFEKEPAAGSKNANDAQSTLLRKRLDGKLKLRTLELERVPLSIQVCCQAIDWTVLTTLTILECAQHEHLWKALRRQFTPTPVARLGSHHHQGPHKQAMEYHLSLKSIHTDMTSTTLISFLRDTLAPNSLEVLFLQDRRRATGPPAVTIEQIFKGVIKKHRSSLQKVLLDSSDRKRSSSNAPMDASRWRNWVLPTDMLLYMTSGRMANIRELAISLFYKDWHTFLQRLPNVPQLRSLNLQHIADHVVGNFDSRELALQLVDIITLRPEIQLCYVGISTKCFEILESKPAEESGTSTTSVTADHGATGQDSGVDGEDDDDDEEEEDGTDDETASQVDEETSEEEGEDDDTPASAVEVEDSQSEASAMAQDSDDDDSMRDVDLVYSRPRLRLREILFYDDKVAIFKARYGRL</sequence>
<evidence type="ECO:0000256" key="1">
    <source>
        <dbReference type="SAM" id="MobiDB-lite"/>
    </source>
</evidence>
<feature type="region of interest" description="Disordered" evidence="1">
    <location>
        <begin position="435"/>
        <end position="476"/>
    </location>
</feature>
<feature type="compositionally biased region" description="Polar residues" evidence="1">
    <location>
        <begin position="458"/>
        <end position="468"/>
    </location>
</feature>
<dbReference type="AlphaFoldDB" id="A0A066XSI7"/>
<keyword evidence="3" id="KW-1185">Reference proteome</keyword>
<dbReference type="OMA" id="PYLDEMS"/>
<dbReference type="EMBL" id="JMSE01000585">
    <property type="protein sequence ID" value="KDN68965.1"/>
    <property type="molecule type" value="Genomic_DNA"/>
</dbReference>
<evidence type="ECO:0000313" key="3">
    <source>
        <dbReference type="Proteomes" id="UP000027238"/>
    </source>
</evidence>
<feature type="compositionally biased region" description="Polar residues" evidence="1">
    <location>
        <begin position="1"/>
        <end position="11"/>
    </location>
</feature>
<comment type="caution">
    <text evidence="2">The sequence shown here is derived from an EMBL/GenBank/DDBJ whole genome shotgun (WGS) entry which is preliminary data.</text>
</comment>
<evidence type="ECO:0000313" key="2">
    <source>
        <dbReference type="EMBL" id="KDN68965.1"/>
    </source>
</evidence>
<name>A0A066XSI7_COLSU</name>
<dbReference type="HOGENOM" id="CLU_007899_0_0_1"/>
<feature type="region of interest" description="Disordered" evidence="1">
    <location>
        <begin position="802"/>
        <end position="892"/>
    </location>
</feature>
<feature type="region of interest" description="Disordered" evidence="1">
    <location>
        <begin position="1"/>
        <end position="23"/>
    </location>
</feature>
<feature type="region of interest" description="Disordered" evidence="1">
    <location>
        <begin position="279"/>
        <end position="301"/>
    </location>
</feature>
<protein>
    <submittedName>
        <fullName evidence="2">Putative F-box domain-containing protein</fullName>
    </submittedName>
</protein>
<dbReference type="STRING" id="1173701.A0A066XSI7"/>
<accession>A0A066XSI7</accession>
<reference evidence="3" key="1">
    <citation type="journal article" date="2014" name="Genome Announc.">
        <title>Draft genome sequence of Colletotrichum sublineola, a destructive pathogen of cultivated sorghum.</title>
        <authorList>
            <person name="Baroncelli R."/>
            <person name="Sanz-Martin J.M."/>
            <person name="Rech G.E."/>
            <person name="Sukno S.A."/>
            <person name="Thon M.R."/>
        </authorList>
    </citation>
    <scope>NUCLEOTIDE SEQUENCE [LARGE SCALE GENOMIC DNA]</scope>
    <source>
        <strain evidence="3">TX430BB</strain>
    </source>
</reference>
<gene>
    <name evidence="2" type="ORF">CSUB01_07334</name>
</gene>